<dbReference type="AlphaFoldDB" id="A0AAN7SDE9"/>
<gene>
    <name evidence="2" type="ORF">RN001_015508</name>
</gene>
<evidence type="ECO:0000256" key="1">
    <source>
        <dbReference type="SAM" id="SignalP"/>
    </source>
</evidence>
<keyword evidence="1" id="KW-0732">Signal</keyword>
<name>A0AAN7SDE9_9COLE</name>
<evidence type="ECO:0000313" key="2">
    <source>
        <dbReference type="EMBL" id="KAK4873479.1"/>
    </source>
</evidence>
<feature type="signal peptide" evidence="1">
    <location>
        <begin position="1"/>
        <end position="17"/>
    </location>
</feature>
<sequence>MKIALVFFCLVVVAVNANRFICDVTKVYEENKCNRCACFKDSRGAVVFRCTLKACSGKTYDLFRKCNPAVPLPCDKCWCIQPYGIICEVA</sequence>
<reference evidence="3" key="1">
    <citation type="submission" date="2023-01" db="EMBL/GenBank/DDBJ databases">
        <title>Key to firefly adult light organ development and bioluminescence: homeobox transcription factors regulate luciferase expression and transportation to peroxisome.</title>
        <authorList>
            <person name="Fu X."/>
        </authorList>
    </citation>
    <scope>NUCLEOTIDE SEQUENCE [LARGE SCALE GENOMIC DNA]</scope>
</reference>
<proteinExistence type="predicted"/>
<dbReference type="Proteomes" id="UP001353858">
    <property type="component" value="Unassembled WGS sequence"/>
</dbReference>
<dbReference type="EMBL" id="JARPUR010000007">
    <property type="protein sequence ID" value="KAK4873479.1"/>
    <property type="molecule type" value="Genomic_DNA"/>
</dbReference>
<feature type="chain" id="PRO_5042826375" evidence="1">
    <location>
        <begin position="18"/>
        <end position="90"/>
    </location>
</feature>
<evidence type="ECO:0000313" key="3">
    <source>
        <dbReference type="Proteomes" id="UP001353858"/>
    </source>
</evidence>
<organism evidence="2 3">
    <name type="scientific">Aquatica leii</name>
    <dbReference type="NCBI Taxonomy" id="1421715"/>
    <lineage>
        <taxon>Eukaryota</taxon>
        <taxon>Metazoa</taxon>
        <taxon>Ecdysozoa</taxon>
        <taxon>Arthropoda</taxon>
        <taxon>Hexapoda</taxon>
        <taxon>Insecta</taxon>
        <taxon>Pterygota</taxon>
        <taxon>Neoptera</taxon>
        <taxon>Endopterygota</taxon>
        <taxon>Coleoptera</taxon>
        <taxon>Polyphaga</taxon>
        <taxon>Elateriformia</taxon>
        <taxon>Elateroidea</taxon>
        <taxon>Lampyridae</taxon>
        <taxon>Luciolinae</taxon>
        <taxon>Aquatica</taxon>
    </lineage>
</organism>
<comment type="caution">
    <text evidence="2">The sequence shown here is derived from an EMBL/GenBank/DDBJ whole genome shotgun (WGS) entry which is preliminary data.</text>
</comment>
<protein>
    <submittedName>
        <fullName evidence="2">Uncharacterized protein</fullName>
    </submittedName>
</protein>
<accession>A0AAN7SDE9</accession>
<keyword evidence="3" id="KW-1185">Reference proteome</keyword>